<evidence type="ECO:0000259" key="7">
    <source>
        <dbReference type="PROSITE" id="PS50103"/>
    </source>
</evidence>
<dbReference type="EMBL" id="JH431869">
    <property type="status" value="NOT_ANNOTATED_CDS"/>
    <property type="molecule type" value="Genomic_DNA"/>
</dbReference>
<protein>
    <recommendedName>
        <fullName evidence="7">C3H1-type domain-containing protein</fullName>
    </recommendedName>
</protein>
<feature type="zinc finger region" description="C3H1-type" evidence="5">
    <location>
        <begin position="155"/>
        <end position="183"/>
    </location>
</feature>
<dbReference type="SMART" id="SM00356">
    <property type="entry name" value="ZnF_C3H1"/>
    <property type="match status" value="2"/>
</dbReference>
<dbReference type="eggNOG" id="KOG1677">
    <property type="taxonomic scope" value="Eukaryota"/>
</dbReference>
<dbReference type="PROSITE" id="PS50103">
    <property type="entry name" value="ZF_C3H1"/>
    <property type="match status" value="2"/>
</dbReference>
<dbReference type="STRING" id="126957.T1J600"/>
<keyword evidence="1 5" id="KW-0479">Metal-binding</keyword>
<keyword evidence="2" id="KW-0677">Repeat</keyword>
<dbReference type="PANTHER" id="PTHR12547:SF18">
    <property type="entry name" value="PROTEIN TIS11"/>
    <property type="match status" value="1"/>
</dbReference>
<keyword evidence="9" id="KW-1185">Reference proteome</keyword>
<evidence type="ECO:0000256" key="2">
    <source>
        <dbReference type="ARBA" id="ARBA00022737"/>
    </source>
</evidence>
<dbReference type="GO" id="GO:0003729">
    <property type="term" value="F:mRNA binding"/>
    <property type="evidence" value="ECO:0007669"/>
    <property type="project" value="InterPro"/>
</dbReference>
<feature type="domain" description="C3H1-type" evidence="7">
    <location>
        <begin position="117"/>
        <end position="145"/>
    </location>
</feature>
<feature type="domain" description="C3H1-type" evidence="7">
    <location>
        <begin position="155"/>
        <end position="183"/>
    </location>
</feature>
<dbReference type="SUPFAM" id="SSF90229">
    <property type="entry name" value="CCCH zinc finger"/>
    <property type="match status" value="2"/>
</dbReference>
<feature type="compositionally biased region" description="Low complexity" evidence="6">
    <location>
        <begin position="319"/>
        <end position="328"/>
    </location>
</feature>
<sequence length="362" mass="39116">MTTALVSACYGITETFSKSNGYTKAHMKVGERKSVPNFTVRRTSTPTATNLSTCFANNRLNVIAITSEAAAVLANNQTTNNHRKLDRSLSEPVDRSSLQQQQQQQQAQRAVPTNSSRYKTELCRPYEESGKCKYGDKCQFAHGAHELRTLARHPKYKTELCRTFHTTGFCPYGPRCHFIHNAEGPPPPNGGSMPDSTTIVRPKALCFSGGSSGSASPNGDLPTPSPPHNCNNSYFEPVTTPTANNAFTFNSQDFSVLVSPPLSINRRVLEQNAYNTALNQFTLLSNGQRNLNIMNDSDSVFSDPASSDLSSPPPPSPPSSSDSQSLGSDGDDLSVCGSPPGDDGRCGALRLPIFSRLSTSED</sequence>
<keyword evidence="4 5" id="KW-0862">Zinc</keyword>
<evidence type="ECO:0000256" key="1">
    <source>
        <dbReference type="ARBA" id="ARBA00022723"/>
    </source>
</evidence>
<name>T1J600_STRMM</name>
<organism evidence="8 9">
    <name type="scientific">Strigamia maritima</name>
    <name type="common">European centipede</name>
    <name type="synonym">Geophilus maritimus</name>
    <dbReference type="NCBI Taxonomy" id="126957"/>
    <lineage>
        <taxon>Eukaryota</taxon>
        <taxon>Metazoa</taxon>
        <taxon>Ecdysozoa</taxon>
        <taxon>Arthropoda</taxon>
        <taxon>Myriapoda</taxon>
        <taxon>Chilopoda</taxon>
        <taxon>Pleurostigmophora</taxon>
        <taxon>Geophilomorpha</taxon>
        <taxon>Linotaeniidae</taxon>
        <taxon>Strigamia</taxon>
    </lineage>
</organism>
<evidence type="ECO:0000256" key="3">
    <source>
        <dbReference type="ARBA" id="ARBA00022771"/>
    </source>
</evidence>
<dbReference type="Proteomes" id="UP000014500">
    <property type="component" value="Unassembled WGS sequence"/>
</dbReference>
<dbReference type="InterPro" id="IPR045877">
    <property type="entry name" value="ZFP36-like"/>
</dbReference>
<dbReference type="PhylomeDB" id="T1J600"/>
<dbReference type="Gene3D" id="4.10.1000.10">
    <property type="entry name" value="Zinc finger, CCCH-type"/>
    <property type="match status" value="2"/>
</dbReference>
<evidence type="ECO:0000256" key="5">
    <source>
        <dbReference type="PROSITE-ProRule" id="PRU00723"/>
    </source>
</evidence>
<reference evidence="8" key="2">
    <citation type="submission" date="2015-02" db="UniProtKB">
        <authorList>
            <consortium name="EnsemblMetazoa"/>
        </authorList>
    </citation>
    <scope>IDENTIFICATION</scope>
</reference>
<reference evidence="9" key="1">
    <citation type="submission" date="2011-05" db="EMBL/GenBank/DDBJ databases">
        <authorList>
            <person name="Richards S.R."/>
            <person name="Qu J."/>
            <person name="Jiang H."/>
            <person name="Jhangiani S.N."/>
            <person name="Agravi P."/>
            <person name="Goodspeed R."/>
            <person name="Gross S."/>
            <person name="Mandapat C."/>
            <person name="Jackson L."/>
            <person name="Mathew T."/>
            <person name="Pu L."/>
            <person name="Thornton R."/>
            <person name="Saada N."/>
            <person name="Wilczek-Boney K.B."/>
            <person name="Lee S."/>
            <person name="Kovar C."/>
            <person name="Wu Y."/>
            <person name="Scherer S.E."/>
            <person name="Worley K.C."/>
            <person name="Muzny D.M."/>
            <person name="Gibbs R."/>
        </authorList>
    </citation>
    <scope>NUCLEOTIDE SEQUENCE</scope>
    <source>
        <strain evidence="9">Brora</strain>
    </source>
</reference>
<dbReference type="InterPro" id="IPR000571">
    <property type="entry name" value="Znf_CCCH"/>
</dbReference>
<feature type="region of interest" description="Disordered" evidence="6">
    <location>
        <begin position="209"/>
        <end position="228"/>
    </location>
</feature>
<feature type="region of interest" description="Disordered" evidence="6">
    <location>
        <begin position="294"/>
        <end position="348"/>
    </location>
</feature>
<proteinExistence type="predicted"/>
<evidence type="ECO:0000313" key="8">
    <source>
        <dbReference type="EnsemblMetazoa" id="SMAR009063-PA"/>
    </source>
</evidence>
<dbReference type="EnsemblMetazoa" id="SMAR009063-RA">
    <property type="protein sequence ID" value="SMAR009063-PA"/>
    <property type="gene ID" value="SMAR009063"/>
</dbReference>
<feature type="compositionally biased region" description="Low complexity" evidence="6">
    <location>
        <begin position="99"/>
        <end position="108"/>
    </location>
</feature>
<evidence type="ECO:0000256" key="4">
    <source>
        <dbReference type="ARBA" id="ARBA00022833"/>
    </source>
</evidence>
<dbReference type="HOGENOM" id="CLU_033040_1_0_1"/>
<dbReference type="FunFam" id="4.10.1000.10:FF:000001">
    <property type="entry name" value="zinc finger CCCH domain-containing protein 15-like"/>
    <property type="match status" value="1"/>
</dbReference>
<accession>T1J600</accession>
<dbReference type="GO" id="GO:0008270">
    <property type="term" value="F:zinc ion binding"/>
    <property type="evidence" value="ECO:0007669"/>
    <property type="project" value="UniProtKB-KW"/>
</dbReference>
<feature type="zinc finger region" description="C3H1-type" evidence="5">
    <location>
        <begin position="117"/>
        <end position="145"/>
    </location>
</feature>
<evidence type="ECO:0000256" key="6">
    <source>
        <dbReference type="SAM" id="MobiDB-lite"/>
    </source>
</evidence>
<feature type="region of interest" description="Disordered" evidence="6">
    <location>
        <begin position="77"/>
        <end position="116"/>
    </location>
</feature>
<dbReference type="Pfam" id="PF00642">
    <property type="entry name" value="zf-CCCH"/>
    <property type="match status" value="2"/>
</dbReference>
<dbReference type="AlphaFoldDB" id="T1J600"/>
<evidence type="ECO:0000313" key="9">
    <source>
        <dbReference type="Proteomes" id="UP000014500"/>
    </source>
</evidence>
<dbReference type="InterPro" id="IPR036855">
    <property type="entry name" value="Znf_CCCH_sf"/>
</dbReference>
<dbReference type="PANTHER" id="PTHR12547">
    <property type="entry name" value="CCCH ZINC FINGER/TIS11-RELATED"/>
    <property type="match status" value="1"/>
</dbReference>
<keyword evidence="3 5" id="KW-0863">Zinc-finger</keyword>
<dbReference type="FunFam" id="4.10.1000.10:FF:000002">
    <property type="entry name" value="Zinc finger protein 36, C3H1 type-like 1"/>
    <property type="match status" value="1"/>
</dbReference>